<gene>
    <name evidence="2" type="ORF">ACFQ14_05615</name>
</gene>
<dbReference type="RefSeq" id="WP_377211722.1">
    <property type="nucleotide sequence ID" value="NZ_JBHTJV010000003.1"/>
</dbReference>
<reference evidence="3" key="1">
    <citation type="journal article" date="2019" name="Int. J. Syst. Evol. Microbiol.">
        <title>The Global Catalogue of Microorganisms (GCM) 10K type strain sequencing project: providing services to taxonomists for standard genome sequencing and annotation.</title>
        <authorList>
            <consortium name="The Broad Institute Genomics Platform"/>
            <consortium name="The Broad Institute Genome Sequencing Center for Infectious Disease"/>
            <person name="Wu L."/>
            <person name="Ma J."/>
        </authorList>
    </citation>
    <scope>NUCLEOTIDE SEQUENCE [LARGE SCALE GENOMIC DNA]</scope>
    <source>
        <strain evidence="3">CCUG 60023</strain>
    </source>
</reference>
<evidence type="ECO:0000313" key="3">
    <source>
        <dbReference type="Proteomes" id="UP001597101"/>
    </source>
</evidence>
<proteinExistence type="predicted"/>
<dbReference type="SUPFAM" id="SSF160935">
    <property type="entry name" value="VPA0735-like"/>
    <property type="match status" value="1"/>
</dbReference>
<organism evidence="2 3">
    <name type="scientific">Pseudahrensia aquimaris</name>
    <dbReference type="NCBI Taxonomy" id="744461"/>
    <lineage>
        <taxon>Bacteria</taxon>
        <taxon>Pseudomonadati</taxon>
        <taxon>Pseudomonadota</taxon>
        <taxon>Alphaproteobacteria</taxon>
        <taxon>Hyphomicrobiales</taxon>
        <taxon>Ahrensiaceae</taxon>
        <taxon>Pseudahrensia</taxon>
    </lineage>
</organism>
<dbReference type="Proteomes" id="UP001597101">
    <property type="component" value="Unassembled WGS sequence"/>
</dbReference>
<evidence type="ECO:0000259" key="1">
    <source>
        <dbReference type="Pfam" id="PF06863"/>
    </source>
</evidence>
<protein>
    <submittedName>
        <fullName evidence="2">DUF1254 domain-containing protein</fullName>
    </submittedName>
</protein>
<sequence>MRRLIYGTTLALVLAGIVHILVVLLIPSYAERDAWAKLASKGEPWEFSVVARPGLDKTSELPLADPSFGVAACRFDLSESPLVVEAAGNLPFWSVALFDRRGRNFYSFNDRTAIGRQLYMIVVNPVQMAQLRKNPPEDTERAVLIESDLQEGFILIRALQDNAARAPAVQKFLNEAQCSRYSLPESDGTS</sequence>
<dbReference type="InterPro" id="IPR010679">
    <property type="entry name" value="DUF1254"/>
</dbReference>
<comment type="caution">
    <text evidence="2">The sequence shown here is derived from an EMBL/GenBank/DDBJ whole genome shotgun (WGS) entry which is preliminary data.</text>
</comment>
<accession>A0ABW3FBN8</accession>
<dbReference type="Pfam" id="PF06863">
    <property type="entry name" value="DUF1254"/>
    <property type="match status" value="1"/>
</dbReference>
<dbReference type="InterPro" id="IPR014456">
    <property type="entry name" value="UCP010244_IM"/>
</dbReference>
<feature type="domain" description="DUF1254" evidence="1">
    <location>
        <begin position="73"/>
        <end position="178"/>
    </location>
</feature>
<keyword evidence="3" id="KW-1185">Reference proteome</keyword>
<dbReference type="PIRSF" id="PIRSF010244">
    <property type="entry name" value="UCP010244_imp"/>
    <property type="match status" value="1"/>
</dbReference>
<evidence type="ECO:0000313" key="2">
    <source>
        <dbReference type="EMBL" id="MFD0915879.1"/>
    </source>
</evidence>
<dbReference type="EMBL" id="JBHTJV010000003">
    <property type="protein sequence ID" value="MFD0915879.1"/>
    <property type="molecule type" value="Genomic_DNA"/>
</dbReference>
<name>A0ABW3FBN8_9HYPH</name>